<comment type="caution">
    <text evidence="1">The sequence shown here is derived from an EMBL/GenBank/DDBJ whole genome shotgun (WGS) entry which is preliminary data.</text>
</comment>
<evidence type="ECO:0000313" key="1">
    <source>
        <dbReference type="EMBL" id="KAJ8003154.1"/>
    </source>
</evidence>
<proteinExistence type="predicted"/>
<organism evidence="1 2">
    <name type="scientific">Dallia pectoralis</name>
    <name type="common">Alaska blackfish</name>
    <dbReference type="NCBI Taxonomy" id="75939"/>
    <lineage>
        <taxon>Eukaryota</taxon>
        <taxon>Metazoa</taxon>
        <taxon>Chordata</taxon>
        <taxon>Craniata</taxon>
        <taxon>Vertebrata</taxon>
        <taxon>Euteleostomi</taxon>
        <taxon>Actinopterygii</taxon>
        <taxon>Neopterygii</taxon>
        <taxon>Teleostei</taxon>
        <taxon>Protacanthopterygii</taxon>
        <taxon>Esociformes</taxon>
        <taxon>Umbridae</taxon>
        <taxon>Dallia</taxon>
    </lineage>
</organism>
<sequence length="56" mass="6551">MSMKCIAHEIFFVTEAEIIITAKHFEALYSYTILIIINWSINKNVYALIPPLLYVF</sequence>
<protein>
    <submittedName>
        <fullName evidence="1">Uncharacterized protein</fullName>
    </submittedName>
</protein>
<accession>A0ACC2GHK3</accession>
<keyword evidence="2" id="KW-1185">Reference proteome</keyword>
<dbReference type="Proteomes" id="UP001157502">
    <property type="component" value="Chromosome 13"/>
</dbReference>
<reference evidence="1" key="1">
    <citation type="submission" date="2021-05" db="EMBL/GenBank/DDBJ databases">
        <authorList>
            <person name="Pan Q."/>
            <person name="Jouanno E."/>
            <person name="Zahm M."/>
            <person name="Klopp C."/>
            <person name="Cabau C."/>
            <person name="Louis A."/>
            <person name="Berthelot C."/>
            <person name="Parey E."/>
            <person name="Roest Crollius H."/>
            <person name="Montfort J."/>
            <person name="Robinson-Rechavi M."/>
            <person name="Bouchez O."/>
            <person name="Lampietro C."/>
            <person name="Lopez Roques C."/>
            <person name="Donnadieu C."/>
            <person name="Postlethwait J."/>
            <person name="Bobe J."/>
            <person name="Dillon D."/>
            <person name="Chandos A."/>
            <person name="von Hippel F."/>
            <person name="Guiguen Y."/>
        </authorList>
    </citation>
    <scope>NUCLEOTIDE SEQUENCE</scope>
    <source>
        <strain evidence="1">YG-Jan2019</strain>
    </source>
</reference>
<evidence type="ECO:0000313" key="2">
    <source>
        <dbReference type="Proteomes" id="UP001157502"/>
    </source>
</evidence>
<name>A0ACC2GHK3_DALPE</name>
<gene>
    <name evidence="1" type="ORF">DPEC_G00166430</name>
</gene>
<dbReference type="EMBL" id="CM055740">
    <property type="protein sequence ID" value="KAJ8003154.1"/>
    <property type="molecule type" value="Genomic_DNA"/>
</dbReference>